<evidence type="ECO:0000313" key="2">
    <source>
        <dbReference type="Proteomes" id="UP001152622"/>
    </source>
</evidence>
<keyword evidence="2" id="KW-1185">Reference proteome</keyword>
<dbReference type="PANTHER" id="PTHR33443">
    <property type="entry name" value="ZGC:112980"/>
    <property type="match status" value="1"/>
</dbReference>
<evidence type="ECO:0000313" key="1">
    <source>
        <dbReference type="EMBL" id="KAJ8363991.1"/>
    </source>
</evidence>
<proteinExistence type="predicted"/>
<dbReference type="AlphaFoldDB" id="A0A9Q1FQF7"/>
<comment type="caution">
    <text evidence="1">The sequence shown here is derived from an EMBL/GenBank/DDBJ whole genome shotgun (WGS) entry which is preliminary data.</text>
</comment>
<dbReference type="OrthoDB" id="266020at2759"/>
<dbReference type="InterPro" id="IPR053234">
    <property type="entry name" value="RPM1_Interactor"/>
</dbReference>
<reference evidence="1" key="1">
    <citation type="journal article" date="2023" name="Science">
        <title>Genome structures resolve the early diversification of teleost fishes.</title>
        <authorList>
            <person name="Parey E."/>
            <person name="Louis A."/>
            <person name="Montfort J."/>
            <person name="Bouchez O."/>
            <person name="Roques C."/>
            <person name="Iampietro C."/>
            <person name="Lluch J."/>
            <person name="Castinel A."/>
            <person name="Donnadieu C."/>
            <person name="Desvignes T."/>
            <person name="Floi Bucao C."/>
            <person name="Jouanno E."/>
            <person name="Wen M."/>
            <person name="Mejri S."/>
            <person name="Dirks R."/>
            <person name="Jansen H."/>
            <person name="Henkel C."/>
            <person name="Chen W.J."/>
            <person name="Zahm M."/>
            <person name="Cabau C."/>
            <person name="Klopp C."/>
            <person name="Thompson A.W."/>
            <person name="Robinson-Rechavi M."/>
            <person name="Braasch I."/>
            <person name="Lecointre G."/>
            <person name="Bobe J."/>
            <person name="Postlethwait J.H."/>
            <person name="Berthelot C."/>
            <person name="Roest Crollius H."/>
            <person name="Guiguen Y."/>
        </authorList>
    </citation>
    <scope>NUCLEOTIDE SEQUENCE</scope>
    <source>
        <strain evidence="1">WJC10195</strain>
    </source>
</reference>
<sequence>MDQESIIIVSDGEDDCTTVPLDESSVLIVDELVNKDNPTQEVNNTSETVDEDLAVTFSKKAAVMPHARYDCNIHLFSPTENDTSNAANNNEAFCEQCFCYICDKVASECMFWSTSGICHCNAHKRSVFWKDQRDKAVLGYLHIFNFDLLEIDTDLRLAESLLLKFEGDLKVEYGTFLNGVETNLSDLISCGCYCHNANSFTAGCKKCKSRHLVVVLYNYSKVYNLVSEFLDKADKEKPRTAAVMLLGAAKNFVVHMQPTGIPNTDPKAYVTDAIPVLMTRVTNALRKLMVVSEFSASFSKKLQIFFQSLPLPVKCRWLSSCLNVLQWDDSLLVAVLKGQNITGERVLRGKREVLFEPMLVVQARVEKLKEQKRYRELARYLKVVRSDNKMHLQSMRDHVPFFLCKAGDYHAALQSFFSPTSEMCCSACRLSPNQFSVYLKILTTGKIPVGKDPFLSTEWETVKDANLPKKSEVIKCSLRILNCNTAVFMDSEPWVNLISVACSPVMEEDGSLTCATFLVPDIEFQMKTRDIATAILLDGSQIQIPKSFQNRYPDQALLLLVTQALVHRILHSAMISILNVIMTFKANPWALKWFFHSLSDKPDILQAFIHALLEELHREKHVHTYRKREVSEHTLIADFFFFYLLDNRPLLFSVNHQILDDLLNHWNEPDFPWQYYLRCFLQQYELELMPDKRRFLELIRMKSVDACPSSCSKTASNGIR</sequence>
<dbReference type="PANTHER" id="PTHR33443:SF30">
    <property type="entry name" value="SARCOSINE DEHYDROGENASE-2C PROTEIN"/>
    <property type="match status" value="1"/>
</dbReference>
<dbReference type="Proteomes" id="UP001152622">
    <property type="component" value="Chromosome 4"/>
</dbReference>
<accession>A0A9Q1FQF7</accession>
<protein>
    <submittedName>
        <fullName evidence="1">Uncharacterized protein</fullName>
    </submittedName>
</protein>
<organism evidence="1 2">
    <name type="scientific">Synaphobranchus kaupii</name>
    <name type="common">Kaup's arrowtooth eel</name>
    <dbReference type="NCBI Taxonomy" id="118154"/>
    <lineage>
        <taxon>Eukaryota</taxon>
        <taxon>Metazoa</taxon>
        <taxon>Chordata</taxon>
        <taxon>Craniata</taxon>
        <taxon>Vertebrata</taxon>
        <taxon>Euteleostomi</taxon>
        <taxon>Actinopterygii</taxon>
        <taxon>Neopterygii</taxon>
        <taxon>Teleostei</taxon>
        <taxon>Anguilliformes</taxon>
        <taxon>Synaphobranchidae</taxon>
        <taxon>Synaphobranchus</taxon>
    </lineage>
</organism>
<name>A0A9Q1FQF7_SYNKA</name>
<gene>
    <name evidence="1" type="ORF">SKAU_G00128220</name>
</gene>
<dbReference type="EMBL" id="JAINUF010000004">
    <property type="protein sequence ID" value="KAJ8363991.1"/>
    <property type="molecule type" value="Genomic_DNA"/>
</dbReference>